<dbReference type="GO" id="GO:0000977">
    <property type="term" value="F:RNA polymerase II transcription regulatory region sequence-specific DNA binding"/>
    <property type="evidence" value="ECO:0007669"/>
    <property type="project" value="TreeGrafter"/>
</dbReference>
<proteinExistence type="predicted"/>
<evidence type="ECO:0000313" key="8">
    <source>
        <dbReference type="EMBL" id="CAD7650889.1"/>
    </source>
</evidence>
<dbReference type="SUPFAM" id="SSF46689">
    <property type="entry name" value="Homeodomain-like"/>
    <property type="match status" value="1"/>
</dbReference>
<dbReference type="InterPro" id="IPR050649">
    <property type="entry name" value="Paired_Homeobox_TFs"/>
</dbReference>
<dbReference type="PROSITE" id="PS50071">
    <property type="entry name" value="HOMEOBOX_2"/>
    <property type="match status" value="1"/>
</dbReference>
<feature type="non-terminal residue" evidence="8">
    <location>
        <position position="94"/>
    </location>
</feature>
<gene>
    <name evidence="8" type="ORF">OSB1V03_LOCUS23075</name>
</gene>
<dbReference type="InterPro" id="IPR001356">
    <property type="entry name" value="HD"/>
</dbReference>
<dbReference type="FunFam" id="1.10.10.60:FF:000679">
    <property type="entry name" value="Homeobox protein aristaless"/>
    <property type="match status" value="1"/>
</dbReference>
<protein>
    <recommendedName>
        <fullName evidence="7">Homeobox domain-containing protein</fullName>
    </recommendedName>
</protein>
<sequence>MAELEALFQRTHYPDVFLRETIASKISLSESRIQVWFQNRRQVQEAKWRKQTRLQIIHQTQPQNQWRWNGSAVTSSMAATVGLPSIVTANGSAI</sequence>
<dbReference type="SMART" id="SM00389">
    <property type="entry name" value="HOX"/>
    <property type="match status" value="1"/>
</dbReference>
<dbReference type="Pfam" id="PF00046">
    <property type="entry name" value="Homeodomain"/>
    <property type="match status" value="1"/>
</dbReference>
<comment type="subcellular location">
    <subcellularLocation>
        <location evidence="1 5 6">Nucleus</location>
    </subcellularLocation>
</comment>
<name>A0A7R9LZN8_9ACAR</name>
<accession>A0A7R9LZN8</accession>
<dbReference type="InterPro" id="IPR009057">
    <property type="entry name" value="Homeodomain-like_sf"/>
</dbReference>
<dbReference type="GO" id="GO:0000981">
    <property type="term" value="F:DNA-binding transcription factor activity, RNA polymerase II-specific"/>
    <property type="evidence" value="ECO:0007669"/>
    <property type="project" value="TreeGrafter"/>
</dbReference>
<keyword evidence="2 5" id="KW-0238">DNA-binding</keyword>
<dbReference type="OrthoDB" id="6159439at2759"/>
<dbReference type="EMBL" id="OC908903">
    <property type="protein sequence ID" value="CAD7650889.1"/>
    <property type="molecule type" value="Genomic_DNA"/>
</dbReference>
<evidence type="ECO:0000259" key="7">
    <source>
        <dbReference type="PROSITE" id="PS50071"/>
    </source>
</evidence>
<dbReference type="Gene3D" id="1.10.10.60">
    <property type="entry name" value="Homeodomain-like"/>
    <property type="match status" value="1"/>
</dbReference>
<dbReference type="AlphaFoldDB" id="A0A7R9LZN8"/>
<keyword evidence="4 5" id="KW-0539">Nucleus</keyword>
<dbReference type="PANTHER" id="PTHR24329:SF569">
    <property type="entry name" value="IP01065P"/>
    <property type="match status" value="1"/>
</dbReference>
<evidence type="ECO:0000256" key="2">
    <source>
        <dbReference type="ARBA" id="ARBA00023125"/>
    </source>
</evidence>
<evidence type="ECO:0000256" key="1">
    <source>
        <dbReference type="ARBA" id="ARBA00004123"/>
    </source>
</evidence>
<dbReference type="CDD" id="cd00086">
    <property type="entry name" value="homeodomain"/>
    <property type="match status" value="1"/>
</dbReference>
<evidence type="ECO:0000256" key="5">
    <source>
        <dbReference type="PROSITE-ProRule" id="PRU00108"/>
    </source>
</evidence>
<evidence type="ECO:0000256" key="3">
    <source>
        <dbReference type="ARBA" id="ARBA00023155"/>
    </source>
</evidence>
<dbReference type="PANTHER" id="PTHR24329">
    <property type="entry name" value="HOMEOBOX PROTEIN ARISTALESS"/>
    <property type="match status" value="1"/>
</dbReference>
<dbReference type="GO" id="GO:0005634">
    <property type="term" value="C:nucleus"/>
    <property type="evidence" value="ECO:0007669"/>
    <property type="project" value="UniProtKB-SubCell"/>
</dbReference>
<keyword evidence="3 5" id="KW-0371">Homeobox</keyword>
<feature type="DNA-binding region" description="Homeobox" evidence="5">
    <location>
        <begin position="3"/>
        <end position="48"/>
    </location>
</feature>
<reference evidence="8" key="1">
    <citation type="submission" date="2020-11" db="EMBL/GenBank/DDBJ databases">
        <authorList>
            <person name="Tran Van P."/>
        </authorList>
    </citation>
    <scope>NUCLEOTIDE SEQUENCE</scope>
</reference>
<feature type="domain" description="Homeobox" evidence="7">
    <location>
        <begin position="1"/>
        <end position="47"/>
    </location>
</feature>
<organism evidence="8">
    <name type="scientific">Medioppia subpectinata</name>
    <dbReference type="NCBI Taxonomy" id="1979941"/>
    <lineage>
        <taxon>Eukaryota</taxon>
        <taxon>Metazoa</taxon>
        <taxon>Ecdysozoa</taxon>
        <taxon>Arthropoda</taxon>
        <taxon>Chelicerata</taxon>
        <taxon>Arachnida</taxon>
        <taxon>Acari</taxon>
        <taxon>Acariformes</taxon>
        <taxon>Sarcoptiformes</taxon>
        <taxon>Oribatida</taxon>
        <taxon>Brachypylina</taxon>
        <taxon>Oppioidea</taxon>
        <taxon>Oppiidae</taxon>
        <taxon>Medioppia</taxon>
    </lineage>
</organism>
<evidence type="ECO:0000256" key="6">
    <source>
        <dbReference type="RuleBase" id="RU000682"/>
    </source>
</evidence>
<evidence type="ECO:0000256" key="4">
    <source>
        <dbReference type="ARBA" id="ARBA00023242"/>
    </source>
</evidence>